<evidence type="ECO:0000313" key="4">
    <source>
        <dbReference type="EMBL" id="MFC0228041.1"/>
    </source>
</evidence>
<evidence type="ECO:0000313" key="5">
    <source>
        <dbReference type="Proteomes" id="UP001589792"/>
    </source>
</evidence>
<proteinExistence type="predicted"/>
<keyword evidence="5" id="KW-1185">Reference proteome</keyword>
<dbReference type="Proteomes" id="UP001589792">
    <property type="component" value="Unassembled WGS sequence"/>
</dbReference>
<name>A0ABV6EGD3_9GAMM</name>
<reference evidence="4 5" key="1">
    <citation type="submission" date="2024-09" db="EMBL/GenBank/DDBJ databases">
        <authorList>
            <person name="Sun Q."/>
            <person name="Mori K."/>
        </authorList>
    </citation>
    <scope>NUCLEOTIDE SEQUENCE [LARGE SCALE GENOMIC DNA]</scope>
    <source>
        <strain evidence="4 5">CCM 8626</strain>
    </source>
</reference>
<feature type="transmembrane region" description="Helical" evidence="2">
    <location>
        <begin position="32"/>
        <end position="51"/>
    </location>
</feature>
<feature type="chain" id="PRO_5046633632" evidence="3">
    <location>
        <begin position="23"/>
        <end position="74"/>
    </location>
</feature>
<sequence length="74" mass="7203">MKKVLYPALVALALLGASNSWAAFPALGAKGKAIATGVGVVAVAAACGLVAENSGDDEGISPTSASITTTTRTK</sequence>
<evidence type="ECO:0000256" key="3">
    <source>
        <dbReference type="SAM" id="SignalP"/>
    </source>
</evidence>
<keyword evidence="2" id="KW-0472">Membrane</keyword>
<feature type="compositionally biased region" description="Low complexity" evidence="1">
    <location>
        <begin position="61"/>
        <end position="74"/>
    </location>
</feature>
<evidence type="ECO:0000256" key="1">
    <source>
        <dbReference type="SAM" id="MobiDB-lite"/>
    </source>
</evidence>
<dbReference type="EMBL" id="JBHLXG010000018">
    <property type="protein sequence ID" value="MFC0228041.1"/>
    <property type="molecule type" value="Genomic_DNA"/>
</dbReference>
<gene>
    <name evidence="4" type="ORF">ACFFJ3_16340</name>
</gene>
<comment type="caution">
    <text evidence="4">The sequence shown here is derived from an EMBL/GenBank/DDBJ whole genome shotgun (WGS) entry which is preliminary data.</text>
</comment>
<keyword evidence="2" id="KW-1133">Transmembrane helix</keyword>
<dbReference type="RefSeq" id="WP_380677244.1">
    <property type="nucleotide sequence ID" value="NZ_CP173186.1"/>
</dbReference>
<evidence type="ECO:0000256" key="2">
    <source>
        <dbReference type="SAM" id="Phobius"/>
    </source>
</evidence>
<feature type="region of interest" description="Disordered" evidence="1">
    <location>
        <begin position="53"/>
        <end position="74"/>
    </location>
</feature>
<organism evidence="4 5">
    <name type="scientific">Serratia aquatilis</name>
    <dbReference type="NCBI Taxonomy" id="1737515"/>
    <lineage>
        <taxon>Bacteria</taxon>
        <taxon>Pseudomonadati</taxon>
        <taxon>Pseudomonadota</taxon>
        <taxon>Gammaproteobacteria</taxon>
        <taxon>Enterobacterales</taxon>
        <taxon>Yersiniaceae</taxon>
        <taxon>Serratia</taxon>
    </lineage>
</organism>
<feature type="signal peptide" evidence="3">
    <location>
        <begin position="1"/>
        <end position="22"/>
    </location>
</feature>
<accession>A0ABV6EGD3</accession>
<protein>
    <submittedName>
        <fullName evidence="4">Uncharacterized protein</fullName>
    </submittedName>
</protein>
<keyword evidence="3" id="KW-0732">Signal</keyword>
<keyword evidence="2" id="KW-0812">Transmembrane</keyword>